<dbReference type="Pfam" id="PF10122">
    <property type="entry name" value="Zn_ribbon_Com"/>
    <property type="match status" value="1"/>
</dbReference>
<dbReference type="KEGG" id="blag:BLTE_10270"/>
<evidence type="ECO:0000313" key="3">
    <source>
        <dbReference type="Proteomes" id="UP000266934"/>
    </source>
</evidence>
<feature type="region of interest" description="Disordered" evidence="1">
    <location>
        <begin position="62"/>
        <end position="100"/>
    </location>
</feature>
<evidence type="ECO:0000256" key="1">
    <source>
        <dbReference type="SAM" id="MobiDB-lite"/>
    </source>
</evidence>
<dbReference type="OrthoDB" id="5460091at2"/>
<gene>
    <name evidence="2" type="ORF">BLTE_10270</name>
</gene>
<protein>
    <recommendedName>
        <fullName evidence="4">Com family DNA-binding transcriptional regulator</fullName>
    </recommendedName>
</protein>
<organism evidence="2 3">
    <name type="scientific">Blastochloris tepida</name>
    <dbReference type="NCBI Taxonomy" id="2233851"/>
    <lineage>
        <taxon>Bacteria</taxon>
        <taxon>Pseudomonadati</taxon>
        <taxon>Pseudomonadota</taxon>
        <taxon>Alphaproteobacteria</taxon>
        <taxon>Hyphomicrobiales</taxon>
        <taxon>Blastochloridaceae</taxon>
        <taxon>Blastochloris</taxon>
    </lineage>
</organism>
<dbReference type="Proteomes" id="UP000266934">
    <property type="component" value="Chromosome"/>
</dbReference>
<evidence type="ECO:0008006" key="4">
    <source>
        <dbReference type="Google" id="ProtNLM"/>
    </source>
</evidence>
<keyword evidence="3" id="KW-1185">Reference proteome</keyword>
<reference evidence="2 3" key="1">
    <citation type="submission" date="2018-08" db="EMBL/GenBank/DDBJ databases">
        <title>Complete genome sequencing of Blastochloris tepida GI.</title>
        <authorList>
            <person name="Tsukatani Y."/>
            <person name="Mori H."/>
        </authorList>
    </citation>
    <scope>NUCLEOTIDE SEQUENCE [LARGE SCALE GENOMIC DNA]</scope>
    <source>
        <strain evidence="2 3">GI</strain>
    </source>
</reference>
<proteinExistence type="predicted"/>
<dbReference type="AlphaFoldDB" id="A0A348FYF9"/>
<dbReference type="InterPro" id="IPR019294">
    <property type="entry name" value="Translation_reg_Com"/>
</dbReference>
<dbReference type="RefSeq" id="WP_126398212.1">
    <property type="nucleotide sequence ID" value="NZ_AP018907.1"/>
</dbReference>
<sequence length="100" mass="10775">MAATPPQLWRAGVRWHDSGYQHVEDIRCGSCRALLLRAATGAIAGAVQIKCRRCGTFNTLRPIEPVSERRERPTSGEAPCTSSAGRSDRPPSISATPSKS</sequence>
<accession>A0A348FYF9</accession>
<evidence type="ECO:0000313" key="2">
    <source>
        <dbReference type="EMBL" id="BBF92342.1"/>
    </source>
</evidence>
<dbReference type="EMBL" id="AP018907">
    <property type="protein sequence ID" value="BBF92342.1"/>
    <property type="molecule type" value="Genomic_DNA"/>
</dbReference>
<name>A0A348FYF9_9HYPH</name>